<dbReference type="Gene3D" id="3.40.50.720">
    <property type="entry name" value="NAD(P)-binding Rossmann-like Domain"/>
    <property type="match status" value="1"/>
</dbReference>
<evidence type="ECO:0000256" key="1">
    <source>
        <dbReference type="ARBA" id="ARBA00001920"/>
    </source>
</evidence>
<evidence type="ECO:0000256" key="25">
    <source>
        <dbReference type="ARBA" id="ARBA00048841"/>
    </source>
</evidence>
<evidence type="ECO:0000256" key="7">
    <source>
        <dbReference type="ARBA" id="ARBA00007952"/>
    </source>
</evidence>
<dbReference type="InterPro" id="IPR001048">
    <property type="entry name" value="Asp/Glu/Uridylate_kinase"/>
</dbReference>
<evidence type="ECO:0000256" key="20">
    <source>
        <dbReference type="ARBA" id="ARBA00023053"/>
    </source>
</evidence>
<dbReference type="UniPathway" id="UPA00034">
    <property type="reaction ID" value="UER00015"/>
</dbReference>
<dbReference type="InterPro" id="IPR018042">
    <property type="entry name" value="Aspartate_kinase_CS"/>
</dbReference>
<evidence type="ECO:0000259" key="27">
    <source>
        <dbReference type="Pfam" id="PF00742"/>
    </source>
</evidence>
<comment type="pathway">
    <text evidence="4">Amino-acid biosynthesis; L-threonine biosynthesis; L-threonine from L-aspartate: step 3/5.</text>
</comment>
<evidence type="ECO:0000256" key="9">
    <source>
        <dbReference type="ARBA" id="ARBA00011881"/>
    </source>
</evidence>
<evidence type="ECO:0000256" key="22">
    <source>
        <dbReference type="ARBA" id="ARBA00023268"/>
    </source>
</evidence>
<dbReference type="Pfam" id="PF00742">
    <property type="entry name" value="Homoserine_dh"/>
    <property type="match status" value="1"/>
</dbReference>
<dbReference type="GO" id="GO:0005524">
    <property type="term" value="F:ATP binding"/>
    <property type="evidence" value="ECO:0007669"/>
    <property type="project" value="UniProtKB-KW"/>
</dbReference>
<evidence type="ECO:0000256" key="13">
    <source>
        <dbReference type="ARBA" id="ARBA00022723"/>
    </source>
</evidence>
<feature type="domain" description="Aspartokinase ACT" evidence="29">
    <location>
        <begin position="327"/>
        <end position="384"/>
    </location>
</feature>
<evidence type="ECO:0000256" key="19">
    <source>
        <dbReference type="ARBA" id="ARBA00023027"/>
    </source>
</evidence>
<dbReference type="SUPFAM" id="SSF55021">
    <property type="entry name" value="ACT-like"/>
    <property type="match status" value="2"/>
</dbReference>
<dbReference type="InterPro" id="IPR045865">
    <property type="entry name" value="ACT-like_dom_sf"/>
</dbReference>
<dbReference type="GO" id="GO:0009086">
    <property type="term" value="P:methionine biosynthetic process"/>
    <property type="evidence" value="ECO:0007669"/>
    <property type="project" value="UniProtKB-KW"/>
</dbReference>
<dbReference type="SUPFAM" id="SSF51735">
    <property type="entry name" value="NAD(P)-binding Rossmann-fold domains"/>
    <property type="match status" value="1"/>
</dbReference>
<evidence type="ECO:0000256" key="5">
    <source>
        <dbReference type="ARBA" id="ARBA00005062"/>
    </source>
</evidence>
<comment type="caution">
    <text evidence="30">The sequence shown here is derived from an EMBL/GenBank/DDBJ whole genome shotgun (WGS) entry which is preliminary data.</text>
</comment>
<dbReference type="GO" id="GO:0009089">
    <property type="term" value="P:lysine biosynthetic process via diaminopimelate"/>
    <property type="evidence" value="ECO:0007669"/>
    <property type="project" value="UniProtKB-UniPathway"/>
</dbReference>
<dbReference type="Pfam" id="PF03447">
    <property type="entry name" value="NAD_binding_3"/>
    <property type="match status" value="1"/>
</dbReference>
<comment type="pathway">
    <text evidence="6">Amino-acid biosynthesis; L-threonine biosynthesis; L-threonine from L-aspartate: step 1/5.</text>
</comment>
<dbReference type="PROSITE" id="PS00324">
    <property type="entry name" value="ASPARTOKINASE"/>
    <property type="match status" value="1"/>
</dbReference>
<evidence type="ECO:0000256" key="10">
    <source>
        <dbReference type="ARBA" id="ARBA00022605"/>
    </source>
</evidence>
<evidence type="ECO:0000256" key="12">
    <source>
        <dbReference type="ARBA" id="ARBA00022697"/>
    </source>
</evidence>
<dbReference type="UniPathway" id="UPA00051">
    <property type="reaction ID" value="UER00462"/>
</dbReference>
<dbReference type="AlphaFoldDB" id="A0A271J3S3"/>
<evidence type="ECO:0000256" key="2">
    <source>
        <dbReference type="ARBA" id="ARBA00004766"/>
    </source>
</evidence>
<keyword evidence="12" id="KW-0791">Threonine biosynthesis</keyword>
<evidence type="ECO:0000256" key="23">
    <source>
        <dbReference type="ARBA" id="ARBA00044938"/>
    </source>
</evidence>
<protein>
    <submittedName>
        <fullName evidence="30">Uncharacterized protein</fullName>
    </submittedName>
</protein>
<evidence type="ECO:0000256" key="6">
    <source>
        <dbReference type="ARBA" id="ARBA00005139"/>
    </source>
</evidence>
<evidence type="ECO:0000259" key="28">
    <source>
        <dbReference type="Pfam" id="PF03447"/>
    </source>
</evidence>
<dbReference type="InterPro" id="IPR005106">
    <property type="entry name" value="Asp/hSer_DH_NAD-bd"/>
</dbReference>
<dbReference type="InterPro" id="IPR001341">
    <property type="entry name" value="Asp_kinase"/>
</dbReference>
<keyword evidence="13" id="KW-0479">Metal-binding</keyword>
<evidence type="ECO:0000256" key="16">
    <source>
        <dbReference type="ARBA" id="ARBA00022840"/>
    </source>
</evidence>
<evidence type="ECO:0000256" key="17">
    <source>
        <dbReference type="ARBA" id="ARBA00022857"/>
    </source>
</evidence>
<evidence type="ECO:0000256" key="4">
    <source>
        <dbReference type="ARBA" id="ARBA00005056"/>
    </source>
</evidence>
<comment type="subunit">
    <text evidence="9">Homotetramer.</text>
</comment>
<keyword evidence="31" id="KW-1185">Reference proteome</keyword>
<comment type="function">
    <text evidence="23">Bifunctional aspartate kinase and homoserine dehydrogenase that catalyzes the first and the third steps toward the synthesis of lysine, methionine and threonine from aspartate.</text>
</comment>
<feature type="domain" description="Aspartate/homoserine dehydrogenase NAD-binding" evidence="28">
    <location>
        <begin position="478"/>
        <end position="608"/>
    </location>
</feature>
<comment type="catalytic activity">
    <reaction evidence="24">
        <text>L-aspartate + ATP = 4-phospho-L-aspartate + ADP</text>
        <dbReference type="Rhea" id="RHEA:23776"/>
        <dbReference type="ChEBI" id="CHEBI:29991"/>
        <dbReference type="ChEBI" id="CHEBI:30616"/>
        <dbReference type="ChEBI" id="CHEBI:57535"/>
        <dbReference type="ChEBI" id="CHEBI:456216"/>
        <dbReference type="EC" id="2.7.2.4"/>
    </reaction>
    <physiologicalReaction direction="left-to-right" evidence="24">
        <dbReference type="Rhea" id="RHEA:23777"/>
    </physiologicalReaction>
</comment>
<organism evidence="30 31">
    <name type="scientific">Rubrivirga marina</name>
    <dbReference type="NCBI Taxonomy" id="1196024"/>
    <lineage>
        <taxon>Bacteria</taxon>
        <taxon>Pseudomonadati</taxon>
        <taxon>Rhodothermota</taxon>
        <taxon>Rhodothermia</taxon>
        <taxon>Rhodothermales</taxon>
        <taxon>Rubricoccaceae</taxon>
        <taxon>Rubrivirga</taxon>
    </lineage>
</organism>
<dbReference type="SUPFAM" id="SSF53633">
    <property type="entry name" value="Carbamate kinase-like"/>
    <property type="match status" value="1"/>
</dbReference>
<dbReference type="InterPro" id="IPR001342">
    <property type="entry name" value="HDH_cat"/>
</dbReference>
<comment type="similarity">
    <text evidence="7">In the C-terminal section; belongs to the homoserine dehydrogenase family.</text>
</comment>
<dbReference type="GO" id="GO:0046872">
    <property type="term" value="F:metal ion binding"/>
    <property type="evidence" value="ECO:0007669"/>
    <property type="project" value="UniProtKB-KW"/>
</dbReference>
<evidence type="ECO:0000313" key="30">
    <source>
        <dbReference type="EMBL" id="PAP78000.1"/>
    </source>
</evidence>
<comment type="pathway">
    <text evidence="2">Amino-acid biosynthesis; L-lysine biosynthesis via DAP pathway; (S)-tetrahydrodipicolinate from L-aspartate: step 1/4.</text>
</comment>
<dbReference type="GO" id="GO:0004412">
    <property type="term" value="F:homoserine dehydrogenase activity"/>
    <property type="evidence" value="ECO:0007669"/>
    <property type="project" value="UniProtKB-EC"/>
</dbReference>
<comment type="catalytic activity">
    <reaction evidence="25">
        <text>L-homoserine + NADP(+) = L-aspartate 4-semialdehyde + NADPH + H(+)</text>
        <dbReference type="Rhea" id="RHEA:15761"/>
        <dbReference type="ChEBI" id="CHEBI:15378"/>
        <dbReference type="ChEBI" id="CHEBI:57476"/>
        <dbReference type="ChEBI" id="CHEBI:57783"/>
        <dbReference type="ChEBI" id="CHEBI:58349"/>
        <dbReference type="ChEBI" id="CHEBI:537519"/>
        <dbReference type="EC" id="1.1.1.3"/>
    </reaction>
    <physiologicalReaction direction="right-to-left" evidence="25">
        <dbReference type="Rhea" id="RHEA:15763"/>
    </physiologicalReaction>
</comment>
<keyword evidence="22" id="KW-0511">Multifunctional enzyme</keyword>
<keyword evidence="17" id="KW-0521">NADP</keyword>
<feature type="domain" description="Homoserine dehydrogenase catalytic" evidence="27">
    <location>
        <begin position="624"/>
        <end position="815"/>
    </location>
</feature>
<evidence type="ECO:0000256" key="18">
    <source>
        <dbReference type="ARBA" id="ARBA00023002"/>
    </source>
</evidence>
<keyword evidence="16" id="KW-0067">ATP-binding</keyword>
<evidence type="ECO:0000256" key="24">
    <source>
        <dbReference type="ARBA" id="ARBA00048561"/>
    </source>
</evidence>
<dbReference type="Gene3D" id="3.40.1160.10">
    <property type="entry name" value="Acetylglutamate kinase-like"/>
    <property type="match status" value="1"/>
</dbReference>
<dbReference type="InterPro" id="IPR054352">
    <property type="entry name" value="ACT_Aspartokinase"/>
</dbReference>
<comment type="similarity">
    <text evidence="8">In the N-terminal section; belongs to the aspartokinase family.</text>
</comment>
<evidence type="ECO:0000256" key="21">
    <source>
        <dbReference type="ARBA" id="ARBA00023167"/>
    </source>
</evidence>
<comment type="pathway">
    <text evidence="5">Amino-acid biosynthesis; L-methionine biosynthesis via de novo pathway; L-homoserine from L-aspartate: step 3/3.</text>
</comment>
<evidence type="ECO:0000259" key="29">
    <source>
        <dbReference type="Pfam" id="PF22468"/>
    </source>
</evidence>
<dbReference type="Proteomes" id="UP000216339">
    <property type="component" value="Unassembled WGS sequence"/>
</dbReference>
<dbReference type="Pfam" id="PF22468">
    <property type="entry name" value="ACT_9"/>
    <property type="match status" value="2"/>
</dbReference>
<keyword evidence="18" id="KW-0560">Oxidoreductase</keyword>
<comment type="cofactor">
    <cofactor evidence="1">
        <name>a metal cation</name>
        <dbReference type="ChEBI" id="CHEBI:25213"/>
    </cofactor>
</comment>
<evidence type="ECO:0000256" key="3">
    <source>
        <dbReference type="ARBA" id="ARBA00004986"/>
    </source>
</evidence>
<dbReference type="NCBIfam" id="NF006959">
    <property type="entry name" value="PRK09436.1"/>
    <property type="match status" value="1"/>
</dbReference>
<dbReference type="UniPathway" id="UPA00050">
    <property type="reaction ID" value="UER00063"/>
</dbReference>
<keyword evidence="21" id="KW-0486">Methionine biosynthesis</keyword>
<evidence type="ECO:0000256" key="14">
    <source>
        <dbReference type="ARBA" id="ARBA00022741"/>
    </source>
</evidence>
<keyword evidence="19" id="KW-0520">NAD</keyword>
<keyword evidence="15" id="KW-0418">Kinase</keyword>
<dbReference type="FunFam" id="3.30.2130.10:FF:000001">
    <property type="entry name" value="Bifunctional aspartokinase/homoserine dehydrogenase"/>
    <property type="match status" value="1"/>
</dbReference>
<dbReference type="GO" id="GO:0050661">
    <property type="term" value="F:NADP binding"/>
    <property type="evidence" value="ECO:0007669"/>
    <property type="project" value="InterPro"/>
</dbReference>
<keyword evidence="11" id="KW-0808">Transferase</keyword>
<dbReference type="PANTHER" id="PTHR43070">
    <property type="match status" value="1"/>
</dbReference>
<gene>
    <name evidence="30" type="ORF">BSZ37_16905</name>
</gene>
<name>A0A271J3S3_9BACT</name>
<evidence type="ECO:0000259" key="26">
    <source>
        <dbReference type="Pfam" id="PF00696"/>
    </source>
</evidence>
<dbReference type="NCBIfam" id="TIGR00657">
    <property type="entry name" value="asp_kinases"/>
    <property type="match status" value="1"/>
</dbReference>
<dbReference type="Gene3D" id="3.30.2130.10">
    <property type="entry name" value="VC0802-like"/>
    <property type="match status" value="1"/>
</dbReference>
<dbReference type="InterPro" id="IPR011147">
    <property type="entry name" value="Bifunc_Aspkin/hSer_DH"/>
</dbReference>
<proteinExistence type="inferred from homology"/>
<sequence>MPDLPIHVAKFGGTSVGTPDRVRRVVELATGADTAGHRRVVVSSAFGGVTDRLLAAIDAAVARTGAHRQILREVRERHEAALVALAPESEREALRERQDTLFTELGELLYGVYLLRQCDARFKDAIVSAGERASVPLVAAAFRAAGHAAVALDATGFVRTDDAFGEAAVDFKETGRLTRAALDEVPEDAVAVVTGFVASTDDGVTTTLGRSGSDYTATILAGALGAVECVIWTDVDGVLSADPRVVPDAFSLPRLSYQEAAELAHFGAKVLHPRTMRPLLREGVPLRIKNTLRPEAPGTEIGPADPDVPPAIRAVTAIRDAALVRVDGASSLEVPDLARRIFAPLAEAGLPVSLVAQASAEGSMGLAVRQADADAVVRLLEKALAREIERGDVRGVRAEAGGAVVAAVGSGMHGAAGLAGRYFATLARAHVNVRAVAQGGGDHVISAVVADAEAVQAVSALHEAFAMRRLRTHLVVVGAGMLGRRLLALLDAQIPGLLGAGVNVVLAGVADSRHLLWDASGLDPATAADRVAEGDPAGLDALSDRITSARLERLVVVDATASPDVAARHAGWLRAGVAVVTPNKEATGRSAEGWGEAQAASRAGEAPYLYEASVGAGLGIVGRLRDLVRTGDRVQEIEGVLSGTLSFVMNRMRDGAAFSEAVGAAREAGLTEPDVRDDLSGRDVARKLALLAREVGLDVSAADVALESLVPDGLDEVPLAEFWRRLPDADAGWRRRLAEAGEGEVQYVARLGADGAIRAGVEGVRAEAGSLLAALRASEIAVVVHTARTGDFPIFFQGPGASADVTAAVVLADVVRAAEAMR</sequence>
<dbReference type="InterPro" id="IPR036291">
    <property type="entry name" value="NAD(P)-bd_dom_sf"/>
</dbReference>
<dbReference type="RefSeq" id="WP_218830542.1">
    <property type="nucleotide sequence ID" value="NZ_MQWD01000001.1"/>
</dbReference>
<evidence type="ECO:0000256" key="11">
    <source>
        <dbReference type="ARBA" id="ARBA00022679"/>
    </source>
</evidence>
<dbReference type="Gene3D" id="3.30.360.10">
    <property type="entry name" value="Dihydrodipicolinate Reductase, domain 2"/>
    <property type="match status" value="1"/>
</dbReference>
<keyword evidence="20" id="KW-0915">Sodium</keyword>
<dbReference type="GO" id="GO:0009088">
    <property type="term" value="P:threonine biosynthetic process"/>
    <property type="evidence" value="ECO:0007669"/>
    <property type="project" value="UniProtKB-UniPathway"/>
</dbReference>
<reference evidence="30 31" key="1">
    <citation type="submission" date="2016-11" db="EMBL/GenBank/DDBJ databases">
        <title>Study of marine rhodopsin-containing bacteria.</title>
        <authorList>
            <person name="Yoshizawa S."/>
            <person name="Kumagai Y."/>
            <person name="Kogure K."/>
        </authorList>
    </citation>
    <scope>NUCLEOTIDE SEQUENCE [LARGE SCALE GENOMIC DNA]</scope>
    <source>
        <strain evidence="30 31">SAORIC-28</strain>
    </source>
</reference>
<feature type="domain" description="Aspartate/glutamate/uridylate kinase" evidence="26">
    <location>
        <begin position="8"/>
        <end position="290"/>
    </location>
</feature>
<accession>A0A271J3S3</accession>
<evidence type="ECO:0000313" key="31">
    <source>
        <dbReference type="Proteomes" id="UP000216339"/>
    </source>
</evidence>
<evidence type="ECO:0000256" key="15">
    <source>
        <dbReference type="ARBA" id="ARBA00022777"/>
    </source>
</evidence>
<feature type="domain" description="Aspartokinase ACT" evidence="29">
    <location>
        <begin position="405"/>
        <end position="465"/>
    </location>
</feature>
<dbReference type="SUPFAM" id="SSF55347">
    <property type="entry name" value="Glyceraldehyde-3-phosphate dehydrogenase-like, C-terminal domain"/>
    <property type="match status" value="1"/>
</dbReference>
<dbReference type="EMBL" id="MQWD01000001">
    <property type="protein sequence ID" value="PAP78000.1"/>
    <property type="molecule type" value="Genomic_DNA"/>
</dbReference>
<dbReference type="InterPro" id="IPR049638">
    <property type="entry name" value="AK-HD"/>
</dbReference>
<keyword evidence="14" id="KW-0547">Nucleotide-binding</keyword>
<keyword evidence="10" id="KW-0028">Amino-acid biosynthesis</keyword>
<dbReference type="CDD" id="cd04243">
    <property type="entry name" value="AAK_AK-HSDH-like"/>
    <property type="match status" value="1"/>
</dbReference>
<dbReference type="PIRSF" id="PIRSF000727">
    <property type="entry name" value="ThrA"/>
    <property type="match status" value="1"/>
</dbReference>
<dbReference type="InterPro" id="IPR036393">
    <property type="entry name" value="AceGlu_kinase-like_sf"/>
</dbReference>
<dbReference type="GO" id="GO:0004072">
    <property type="term" value="F:aspartate kinase activity"/>
    <property type="evidence" value="ECO:0007669"/>
    <property type="project" value="UniProtKB-EC"/>
</dbReference>
<comment type="pathway">
    <text evidence="3">Amino-acid biosynthesis; L-methionine biosynthesis via de novo pathway; L-homoserine from L-aspartate: step 1/3.</text>
</comment>
<evidence type="ECO:0000256" key="8">
    <source>
        <dbReference type="ARBA" id="ARBA00010046"/>
    </source>
</evidence>
<dbReference type="Pfam" id="PF00696">
    <property type="entry name" value="AA_kinase"/>
    <property type="match status" value="1"/>
</dbReference>
<dbReference type="PANTHER" id="PTHR43070:SF3">
    <property type="entry name" value="HOMOSERINE DEHYDROGENASE"/>
    <property type="match status" value="1"/>
</dbReference>